<evidence type="ECO:0000313" key="9">
    <source>
        <dbReference type="EMBL" id="OHW61867.1"/>
    </source>
</evidence>
<dbReference type="PANTHER" id="PTHR32060:SF22">
    <property type="entry name" value="CARBOXYL-TERMINAL-PROCESSING PEPTIDASE 3, CHLOROPLASTIC"/>
    <property type="match status" value="1"/>
</dbReference>
<dbReference type="GO" id="GO:0007165">
    <property type="term" value="P:signal transduction"/>
    <property type="evidence" value="ECO:0007669"/>
    <property type="project" value="TreeGrafter"/>
</dbReference>
<dbReference type="EC" id="3.4.21.-" evidence="9"/>
<dbReference type="NCBIfam" id="TIGR00225">
    <property type="entry name" value="prc"/>
    <property type="match status" value="1"/>
</dbReference>
<evidence type="ECO:0000259" key="8">
    <source>
        <dbReference type="PROSITE" id="PS50106"/>
    </source>
</evidence>
<dbReference type="InterPro" id="IPR005151">
    <property type="entry name" value="Tail-specific_protease"/>
</dbReference>
<dbReference type="InterPro" id="IPR032812">
    <property type="entry name" value="SbsA_Ig"/>
</dbReference>
<evidence type="ECO:0000256" key="6">
    <source>
        <dbReference type="RuleBase" id="RU004404"/>
    </source>
</evidence>
<dbReference type="AlphaFoldDB" id="A0A1S1V6U5"/>
<keyword evidence="4 6" id="KW-0378">Hydrolase</keyword>
<dbReference type="InterPro" id="IPR014755">
    <property type="entry name" value="Cu-Rt/internalin_Ig-like"/>
</dbReference>
<dbReference type="Pfam" id="PF17820">
    <property type="entry name" value="PDZ_6"/>
    <property type="match status" value="1"/>
</dbReference>
<keyword evidence="2 6" id="KW-0645">Protease</keyword>
<dbReference type="PROSITE" id="PS50106">
    <property type="entry name" value="PDZ"/>
    <property type="match status" value="1"/>
</dbReference>
<dbReference type="OrthoDB" id="9812068at2"/>
<dbReference type="SUPFAM" id="SSF50156">
    <property type="entry name" value="PDZ domain-like"/>
    <property type="match status" value="1"/>
</dbReference>
<keyword evidence="10" id="KW-1185">Reference proteome</keyword>
<keyword evidence="3 7" id="KW-0732">Signal</keyword>
<dbReference type="InterPro" id="IPR029045">
    <property type="entry name" value="ClpP/crotonase-like_dom_sf"/>
</dbReference>
<comment type="caution">
    <text evidence="9">The sequence shown here is derived from an EMBL/GenBank/DDBJ whole genome shotgun (WGS) entry which is preliminary data.</text>
</comment>
<dbReference type="Proteomes" id="UP000180254">
    <property type="component" value="Unassembled WGS sequence"/>
</dbReference>
<evidence type="ECO:0000313" key="10">
    <source>
        <dbReference type="Proteomes" id="UP000180254"/>
    </source>
</evidence>
<dbReference type="STRING" id="39480.EUAN_16300"/>
<dbReference type="Gene3D" id="2.60.40.1220">
    <property type="match status" value="1"/>
</dbReference>
<protein>
    <submittedName>
        <fullName evidence="9">Putative CtpA-like serine protease</fullName>
        <ecNumber evidence="9">3.4.21.-</ecNumber>
    </submittedName>
</protein>
<dbReference type="Pfam" id="PF03572">
    <property type="entry name" value="Peptidase_S41"/>
    <property type="match status" value="1"/>
</dbReference>
<dbReference type="InterPro" id="IPR001478">
    <property type="entry name" value="PDZ"/>
</dbReference>
<dbReference type="GO" id="GO:0006508">
    <property type="term" value="P:proteolysis"/>
    <property type="evidence" value="ECO:0007669"/>
    <property type="project" value="UniProtKB-KW"/>
</dbReference>
<dbReference type="Gene3D" id="3.90.226.10">
    <property type="entry name" value="2-enoyl-CoA Hydratase, Chain A, domain 1"/>
    <property type="match status" value="1"/>
</dbReference>
<accession>A0A1S1V6U5</accession>
<dbReference type="GO" id="GO:0030288">
    <property type="term" value="C:outer membrane-bounded periplasmic space"/>
    <property type="evidence" value="ECO:0007669"/>
    <property type="project" value="TreeGrafter"/>
</dbReference>
<dbReference type="SMART" id="SM00228">
    <property type="entry name" value="PDZ"/>
    <property type="match status" value="1"/>
</dbReference>
<evidence type="ECO:0000256" key="2">
    <source>
        <dbReference type="ARBA" id="ARBA00022670"/>
    </source>
</evidence>
<gene>
    <name evidence="9" type="ORF">EUAN_16300</name>
</gene>
<dbReference type="Pfam" id="PF13205">
    <property type="entry name" value="Big_5"/>
    <property type="match status" value="1"/>
</dbReference>
<keyword evidence="5 6" id="KW-0720">Serine protease</keyword>
<dbReference type="CDD" id="cd06782">
    <property type="entry name" value="cpPDZ_CPP-like"/>
    <property type="match status" value="1"/>
</dbReference>
<dbReference type="EMBL" id="MKIE01000006">
    <property type="protein sequence ID" value="OHW61867.1"/>
    <property type="molecule type" value="Genomic_DNA"/>
</dbReference>
<dbReference type="GO" id="GO:0004175">
    <property type="term" value="F:endopeptidase activity"/>
    <property type="evidence" value="ECO:0007669"/>
    <property type="project" value="TreeGrafter"/>
</dbReference>
<evidence type="ECO:0000256" key="4">
    <source>
        <dbReference type="ARBA" id="ARBA00022801"/>
    </source>
</evidence>
<comment type="similarity">
    <text evidence="1 6">Belongs to the peptidase S41A family.</text>
</comment>
<dbReference type="SUPFAM" id="SSF52096">
    <property type="entry name" value="ClpP/crotonase"/>
    <property type="match status" value="1"/>
</dbReference>
<feature type="domain" description="PDZ" evidence="8">
    <location>
        <begin position="76"/>
        <end position="143"/>
    </location>
</feature>
<sequence>MKMRLRISAIAVALAMSFVNLGMVAEASSLEEVRSLVESNYYRAVGDEVLAKDSIEGIIEGLGDPHTSYMTKDQYQVFLDSIESKYYGVGFYFEIVEEGVLVSSVIENSPAEAAGIEPGDIVVSADGKSLVGLSSEEVATIIRGPEGSAVTLGILRRGTRIDINAVRGKIQMEYVSEGGHGEGSGYIRISSFGAETGKKFGELLAKQNSDTLVVDIRNNGGGYLNSAIDMLGYLIPKKAALVLKNRNSSNTYYAPEQGYYTDKKLILLLNEYSASASEIVAGALKDQDRALLIGSKSYGKGTAQNFFNISDGGVLKMTTMEFFSPLGNTINGVGVSPDLEIEEGNVLKVSELLSQGESGSHELEIAGENYKVDLNMARSKDYWGAYKELLDSLYGDKVWSGFYPEYMLVGELKDAPLEKIYTVKFSKGVKSETLNSETVDFIDADTGQEVELNIYSEGDRVLKVKPLDPLEPNSEYWLKINTGVMGLDGNRLKVGSLATIETGDD</sequence>
<evidence type="ECO:0000256" key="3">
    <source>
        <dbReference type="ARBA" id="ARBA00022729"/>
    </source>
</evidence>
<evidence type="ECO:0000256" key="5">
    <source>
        <dbReference type="ARBA" id="ARBA00022825"/>
    </source>
</evidence>
<proteinExistence type="inferred from homology"/>
<evidence type="ECO:0000256" key="7">
    <source>
        <dbReference type="SAM" id="SignalP"/>
    </source>
</evidence>
<feature type="chain" id="PRO_5039246066" evidence="7">
    <location>
        <begin position="25"/>
        <end position="505"/>
    </location>
</feature>
<evidence type="ECO:0000256" key="1">
    <source>
        <dbReference type="ARBA" id="ARBA00009179"/>
    </source>
</evidence>
<dbReference type="SMART" id="SM00245">
    <property type="entry name" value="TSPc"/>
    <property type="match status" value="1"/>
</dbReference>
<dbReference type="PANTHER" id="PTHR32060">
    <property type="entry name" value="TAIL-SPECIFIC PROTEASE"/>
    <property type="match status" value="1"/>
</dbReference>
<reference evidence="9 10" key="1">
    <citation type="submission" date="2016-09" db="EMBL/GenBank/DDBJ databases">
        <title>Genome sequence of Eubacterium angustum.</title>
        <authorList>
            <person name="Poehlein A."/>
            <person name="Daniel R."/>
        </authorList>
    </citation>
    <scope>NUCLEOTIDE SEQUENCE [LARGE SCALE GENOMIC DNA]</scope>
    <source>
        <strain evidence="9 10">DSM 1989</strain>
    </source>
</reference>
<name>A0A1S1V6U5_9FIRM</name>
<feature type="signal peptide" evidence="7">
    <location>
        <begin position="1"/>
        <end position="24"/>
    </location>
</feature>
<dbReference type="CDD" id="cd07560">
    <property type="entry name" value="Peptidase_S41_CPP"/>
    <property type="match status" value="1"/>
</dbReference>
<dbReference type="RefSeq" id="WP_071063475.1">
    <property type="nucleotide sequence ID" value="NZ_MKIE01000006.1"/>
</dbReference>
<dbReference type="GO" id="GO:0008236">
    <property type="term" value="F:serine-type peptidase activity"/>
    <property type="evidence" value="ECO:0007669"/>
    <property type="project" value="UniProtKB-KW"/>
</dbReference>
<dbReference type="InterPro" id="IPR036034">
    <property type="entry name" value="PDZ_sf"/>
</dbReference>
<dbReference type="InterPro" id="IPR041489">
    <property type="entry name" value="PDZ_6"/>
</dbReference>
<dbReference type="InterPro" id="IPR004447">
    <property type="entry name" value="Peptidase_S41A"/>
</dbReference>
<dbReference type="Gene3D" id="2.30.42.10">
    <property type="match status" value="1"/>
</dbReference>
<organism evidence="9 10">
    <name type="scientific">Andreesenia angusta</name>
    <dbReference type="NCBI Taxonomy" id="39480"/>
    <lineage>
        <taxon>Bacteria</taxon>
        <taxon>Bacillati</taxon>
        <taxon>Bacillota</taxon>
        <taxon>Tissierellia</taxon>
        <taxon>Tissierellales</taxon>
        <taxon>Gottschalkiaceae</taxon>
        <taxon>Andreesenia</taxon>
    </lineage>
</organism>
<dbReference type="Gene3D" id="3.30.750.44">
    <property type="match status" value="1"/>
</dbReference>